<reference evidence="1 2" key="1">
    <citation type="submission" date="2016-11" db="EMBL/GenBank/DDBJ databases">
        <title>Trade-off between light-utilization and light-protection in marine flavobacteria.</title>
        <authorList>
            <person name="Kumagai Y."/>
        </authorList>
    </citation>
    <scope>NUCLEOTIDE SEQUENCE [LARGE SCALE GENOMIC DNA]</scope>
    <source>
        <strain evidence="1 2">JCM 17109</strain>
    </source>
</reference>
<evidence type="ECO:0000313" key="1">
    <source>
        <dbReference type="EMBL" id="PRP68349.1"/>
    </source>
</evidence>
<comment type="caution">
    <text evidence="1">The sequence shown here is derived from an EMBL/GenBank/DDBJ whole genome shotgun (WGS) entry which is preliminary data.</text>
</comment>
<protein>
    <recommendedName>
        <fullName evidence="3">Bacteriophage abortive infection AbiH</fullName>
    </recommendedName>
</protein>
<organism evidence="1 2">
    <name type="scientific">Nonlabens agnitus</name>
    <dbReference type="NCBI Taxonomy" id="870484"/>
    <lineage>
        <taxon>Bacteria</taxon>
        <taxon>Pseudomonadati</taxon>
        <taxon>Bacteroidota</taxon>
        <taxon>Flavobacteriia</taxon>
        <taxon>Flavobacteriales</taxon>
        <taxon>Flavobacteriaceae</taxon>
        <taxon>Nonlabens</taxon>
    </lineage>
</organism>
<gene>
    <name evidence="1" type="ORF">BST86_08815</name>
</gene>
<proteinExistence type="predicted"/>
<dbReference type="Proteomes" id="UP000239532">
    <property type="component" value="Unassembled WGS sequence"/>
</dbReference>
<sequence>MRTVFLIGNGFDLNLNLKTSYSEFYKFYINQESNKKVVASLKRSINSNLSNWADLKLELGNYTVNIDNQSDFDLIFDDVGENLAKFLIDREKELDINSLNPSVLFTDLCQAEKHLLPSDRRKVLAFKNEFGSVEHAVDIINFNYTKTIETILENNYQNLKLGLFRNKNPVILKNIYHIHGFTDDRMVFGVNDKSQIANESFHSNKDILESLIKNECNIAHKHTVEEQCQNLIKNANVICVFGSSLGDTDKIWWEEIGLRLKHSNARLIIFYKGETIPKRISHRAARYERAIKEDFLNKANVDDEIREVIDSRIFFCYNSKVFSLVK</sequence>
<evidence type="ECO:0008006" key="3">
    <source>
        <dbReference type="Google" id="ProtNLM"/>
    </source>
</evidence>
<evidence type="ECO:0000313" key="2">
    <source>
        <dbReference type="Proteomes" id="UP000239532"/>
    </source>
</evidence>
<dbReference type="AlphaFoldDB" id="A0A2S9WY01"/>
<accession>A0A2S9WY01</accession>
<name>A0A2S9WY01_9FLAO</name>
<dbReference type="RefSeq" id="WP_172443339.1">
    <property type="nucleotide sequence ID" value="NZ_MQUC01000003.1"/>
</dbReference>
<keyword evidence="2" id="KW-1185">Reference proteome</keyword>
<dbReference type="InterPro" id="IPR025935">
    <property type="entry name" value="AbiH"/>
</dbReference>
<dbReference type="Pfam" id="PF14253">
    <property type="entry name" value="AbiH"/>
    <property type="match status" value="1"/>
</dbReference>
<dbReference type="EMBL" id="MQUC01000003">
    <property type="protein sequence ID" value="PRP68349.1"/>
    <property type="molecule type" value="Genomic_DNA"/>
</dbReference>